<feature type="compositionally biased region" description="Basic and acidic residues" evidence="1">
    <location>
        <begin position="13"/>
        <end position="28"/>
    </location>
</feature>
<dbReference type="EMBL" id="VWOX01000001">
    <property type="protein sequence ID" value="KAA5546853.1"/>
    <property type="molecule type" value="Genomic_DNA"/>
</dbReference>
<keyword evidence="2" id="KW-0812">Transmembrane</keyword>
<evidence type="ECO:0000256" key="1">
    <source>
        <dbReference type="SAM" id="MobiDB-lite"/>
    </source>
</evidence>
<evidence type="ECO:0000313" key="4">
    <source>
        <dbReference type="Proteomes" id="UP000324479"/>
    </source>
</evidence>
<evidence type="ECO:0000313" key="3">
    <source>
        <dbReference type="EMBL" id="KAA5546853.1"/>
    </source>
</evidence>
<keyword evidence="2" id="KW-1133">Transmembrane helix</keyword>
<keyword evidence="2" id="KW-0472">Membrane</keyword>
<protein>
    <submittedName>
        <fullName evidence="3">Uncharacterized protein</fullName>
    </submittedName>
</protein>
<evidence type="ECO:0000256" key="2">
    <source>
        <dbReference type="SAM" id="Phobius"/>
    </source>
</evidence>
<dbReference type="Proteomes" id="UP000324479">
    <property type="component" value="Unassembled WGS sequence"/>
</dbReference>
<gene>
    <name evidence="3" type="ORF">FYK55_00005</name>
</gene>
<feature type="region of interest" description="Disordered" evidence="1">
    <location>
        <begin position="1"/>
        <end position="28"/>
    </location>
</feature>
<keyword evidence="4" id="KW-1185">Reference proteome</keyword>
<feature type="transmembrane region" description="Helical" evidence="2">
    <location>
        <begin position="66"/>
        <end position="88"/>
    </location>
</feature>
<dbReference type="AlphaFoldDB" id="A0A5M6DHC9"/>
<proteinExistence type="predicted"/>
<dbReference type="RefSeq" id="WP_161604210.1">
    <property type="nucleotide sequence ID" value="NZ_VWOX01000001.1"/>
</dbReference>
<comment type="caution">
    <text evidence="3">The sequence shown here is derived from an EMBL/GenBank/DDBJ whole genome shotgun (WGS) entry which is preliminary data.</text>
</comment>
<accession>A0A5M6DHC9</accession>
<organism evidence="3 4">
    <name type="scientific">Roseiconus nitratireducens</name>
    <dbReference type="NCBI Taxonomy" id="2605748"/>
    <lineage>
        <taxon>Bacteria</taxon>
        <taxon>Pseudomonadati</taxon>
        <taxon>Planctomycetota</taxon>
        <taxon>Planctomycetia</taxon>
        <taxon>Pirellulales</taxon>
        <taxon>Pirellulaceae</taxon>
        <taxon>Roseiconus</taxon>
    </lineage>
</organism>
<feature type="transmembrane region" description="Helical" evidence="2">
    <location>
        <begin position="31"/>
        <end position="54"/>
    </location>
</feature>
<sequence>MKGLTLSDNPYRPTDHTQDLDSDPAHDGDPIPLTGVTIGAFLVAIFLCVFTGLIIEPSGIDAANIYAAYGGAVFFAVSMVGAFLFNAWHRRRSD</sequence>
<name>A0A5M6DHC9_9BACT</name>
<reference evidence="3 4" key="1">
    <citation type="submission" date="2019-08" db="EMBL/GenBank/DDBJ databases">
        <authorList>
            <person name="Dhanesh K."/>
            <person name="Kumar G."/>
            <person name="Sasikala C."/>
            <person name="Venkata Ramana C."/>
        </authorList>
    </citation>
    <scope>NUCLEOTIDE SEQUENCE [LARGE SCALE GENOMIC DNA]</scope>
    <source>
        <strain evidence="3 4">JC645</strain>
    </source>
</reference>